<comment type="caution">
    <text evidence="7">The sequence shown here is derived from an EMBL/GenBank/DDBJ whole genome shotgun (WGS) entry which is preliminary data.</text>
</comment>
<keyword evidence="2" id="KW-1003">Cell membrane</keyword>
<dbReference type="InterPro" id="IPR017039">
    <property type="entry name" value="Virul_fac_BrkB"/>
</dbReference>
<feature type="transmembrane region" description="Helical" evidence="6">
    <location>
        <begin position="157"/>
        <end position="178"/>
    </location>
</feature>
<sequence>MKIKNLFIYFTDTIFRRNVNSYRSPRIRWAVKQYKLLFYTARGLIEHDTIVRSAALTFYTIISIVPILALIFAVVKGFGLMEGLIQDLHAILPQNEGVVDYIVQFAERALATTRGGVLAAFGIVTLFWAVIRVFGSVERAFNNIWEVRSSRNIARQYVNYLVLVIIAPILWLFASALGNYALELFAPQNALFSLILTKISALLIIWGMFTLIYVVVPNTKVLWRNAWRAGIIAGTIFLLFQWGYVYLQQWMSSYNTIYGSFAAIPLFLLWIQISWEILLFGGELSFAYQNISRFDEERESLKISTDTRRQIILAVMLCIVHCFRKGEGAVPVSEIRSRLSLPTRIVNDVLYQLVEAGMLIEVNNQDDDRETAFSPGRDIHGMTFYNILRAVDRKGTTHLHLAGTAEMRQIEQSLKELRSTIRSEGERIRLIDLDDSLNRQNQAGETDNTTGKI</sequence>
<evidence type="ECO:0000256" key="2">
    <source>
        <dbReference type="ARBA" id="ARBA00022475"/>
    </source>
</evidence>
<feature type="transmembrane region" description="Helical" evidence="6">
    <location>
        <begin position="56"/>
        <end position="75"/>
    </location>
</feature>
<keyword evidence="3 6" id="KW-0812">Transmembrane</keyword>
<accession>A0A9D2L4K0</accession>
<feature type="transmembrane region" description="Helical" evidence="6">
    <location>
        <begin position="190"/>
        <end position="214"/>
    </location>
</feature>
<evidence type="ECO:0000256" key="1">
    <source>
        <dbReference type="ARBA" id="ARBA00004651"/>
    </source>
</evidence>
<dbReference type="InterPro" id="IPR036388">
    <property type="entry name" value="WH-like_DNA-bd_sf"/>
</dbReference>
<dbReference type="PANTHER" id="PTHR30213:SF0">
    <property type="entry name" value="UPF0761 MEMBRANE PROTEIN YIHY"/>
    <property type="match status" value="1"/>
</dbReference>
<feature type="transmembrane region" description="Helical" evidence="6">
    <location>
        <begin position="226"/>
        <end position="245"/>
    </location>
</feature>
<evidence type="ECO:0000256" key="5">
    <source>
        <dbReference type="ARBA" id="ARBA00023136"/>
    </source>
</evidence>
<feature type="transmembrane region" description="Helical" evidence="6">
    <location>
        <begin position="257"/>
        <end position="280"/>
    </location>
</feature>
<reference evidence="7" key="1">
    <citation type="journal article" date="2021" name="PeerJ">
        <title>Extensive microbial diversity within the chicken gut microbiome revealed by metagenomics and culture.</title>
        <authorList>
            <person name="Gilroy R."/>
            <person name="Ravi A."/>
            <person name="Getino M."/>
            <person name="Pursley I."/>
            <person name="Horton D.L."/>
            <person name="Alikhan N.F."/>
            <person name="Baker D."/>
            <person name="Gharbi K."/>
            <person name="Hall N."/>
            <person name="Watson M."/>
            <person name="Adriaenssens E.M."/>
            <person name="Foster-Nyarko E."/>
            <person name="Jarju S."/>
            <person name="Secka A."/>
            <person name="Antonio M."/>
            <person name="Oren A."/>
            <person name="Chaudhuri R.R."/>
            <person name="La Ragione R."/>
            <person name="Hildebrand F."/>
            <person name="Pallen M.J."/>
        </authorList>
    </citation>
    <scope>NUCLEOTIDE SEQUENCE</scope>
    <source>
        <strain evidence="7">CHK169-11906</strain>
    </source>
</reference>
<dbReference type="PANTHER" id="PTHR30213">
    <property type="entry name" value="INNER MEMBRANE PROTEIN YHJD"/>
    <property type="match status" value="1"/>
</dbReference>
<evidence type="ECO:0000313" key="7">
    <source>
        <dbReference type="EMBL" id="HJA99159.1"/>
    </source>
</evidence>
<comment type="subcellular location">
    <subcellularLocation>
        <location evidence="1">Cell membrane</location>
        <topology evidence="1">Multi-pass membrane protein</topology>
    </subcellularLocation>
</comment>
<dbReference type="Pfam" id="PF03631">
    <property type="entry name" value="Virul_fac_BrkB"/>
    <property type="match status" value="1"/>
</dbReference>
<feature type="transmembrane region" description="Helical" evidence="6">
    <location>
        <begin position="117"/>
        <end position="137"/>
    </location>
</feature>
<evidence type="ECO:0000313" key="8">
    <source>
        <dbReference type="Proteomes" id="UP000824259"/>
    </source>
</evidence>
<evidence type="ECO:0000256" key="3">
    <source>
        <dbReference type="ARBA" id="ARBA00022692"/>
    </source>
</evidence>
<dbReference type="GO" id="GO:0005886">
    <property type="term" value="C:plasma membrane"/>
    <property type="evidence" value="ECO:0007669"/>
    <property type="project" value="UniProtKB-SubCell"/>
</dbReference>
<dbReference type="NCBIfam" id="TIGR00765">
    <property type="entry name" value="yihY_not_rbn"/>
    <property type="match status" value="1"/>
</dbReference>
<dbReference type="EMBL" id="DWYR01000016">
    <property type="protein sequence ID" value="HJA99159.1"/>
    <property type="molecule type" value="Genomic_DNA"/>
</dbReference>
<keyword evidence="5 6" id="KW-0472">Membrane</keyword>
<evidence type="ECO:0000256" key="4">
    <source>
        <dbReference type="ARBA" id="ARBA00022989"/>
    </source>
</evidence>
<keyword evidence="4 6" id="KW-1133">Transmembrane helix</keyword>
<dbReference type="AlphaFoldDB" id="A0A9D2L4K0"/>
<reference evidence="7" key="2">
    <citation type="submission" date="2021-04" db="EMBL/GenBank/DDBJ databases">
        <authorList>
            <person name="Gilroy R."/>
        </authorList>
    </citation>
    <scope>NUCLEOTIDE SEQUENCE</scope>
    <source>
        <strain evidence="7">CHK169-11906</strain>
    </source>
</reference>
<dbReference type="Proteomes" id="UP000824259">
    <property type="component" value="Unassembled WGS sequence"/>
</dbReference>
<organism evidence="7 8">
    <name type="scientific">Candidatus Alistipes avicola</name>
    <dbReference type="NCBI Taxonomy" id="2838432"/>
    <lineage>
        <taxon>Bacteria</taxon>
        <taxon>Pseudomonadati</taxon>
        <taxon>Bacteroidota</taxon>
        <taxon>Bacteroidia</taxon>
        <taxon>Bacteroidales</taxon>
        <taxon>Rikenellaceae</taxon>
        <taxon>Alistipes</taxon>
    </lineage>
</organism>
<gene>
    <name evidence="7" type="ORF">H9779_06140</name>
</gene>
<dbReference type="Gene3D" id="1.10.10.10">
    <property type="entry name" value="Winged helix-like DNA-binding domain superfamily/Winged helix DNA-binding domain"/>
    <property type="match status" value="1"/>
</dbReference>
<evidence type="ECO:0000256" key="6">
    <source>
        <dbReference type="SAM" id="Phobius"/>
    </source>
</evidence>
<proteinExistence type="predicted"/>
<protein>
    <submittedName>
        <fullName evidence="7">YihY/virulence factor BrkB family protein</fullName>
    </submittedName>
</protein>
<name>A0A9D2L4K0_9BACT</name>